<comment type="subcellular location">
    <subcellularLocation>
        <location evidence="1">Membrane</location>
        <topology evidence="1">Multi-pass membrane protein</topology>
    </subcellularLocation>
</comment>
<dbReference type="PANTHER" id="PTHR31645">
    <property type="entry name" value="OLIGOPEPTIDE TRANSPORTER YGL114W-RELATED"/>
    <property type="match status" value="1"/>
</dbReference>
<reference evidence="8 9" key="1">
    <citation type="journal article" date="2006" name="Science">
        <title>The genome of black cottonwood, Populus trichocarpa (Torr. &amp; Gray).</title>
        <authorList>
            <person name="Tuskan G.A."/>
            <person name="Difazio S."/>
            <person name="Jansson S."/>
            <person name="Bohlmann J."/>
            <person name="Grigoriev I."/>
            <person name="Hellsten U."/>
            <person name="Putnam N."/>
            <person name="Ralph S."/>
            <person name="Rombauts S."/>
            <person name="Salamov A."/>
            <person name="Schein J."/>
            <person name="Sterck L."/>
            <person name="Aerts A."/>
            <person name="Bhalerao R.R."/>
            <person name="Bhalerao R.P."/>
            <person name="Blaudez D."/>
            <person name="Boerjan W."/>
            <person name="Brun A."/>
            <person name="Brunner A."/>
            <person name="Busov V."/>
            <person name="Campbell M."/>
            <person name="Carlson J."/>
            <person name="Chalot M."/>
            <person name="Chapman J."/>
            <person name="Chen G.L."/>
            <person name="Cooper D."/>
            <person name="Coutinho P.M."/>
            <person name="Couturier J."/>
            <person name="Covert S."/>
            <person name="Cronk Q."/>
            <person name="Cunningham R."/>
            <person name="Davis J."/>
            <person name="Degroeve S."/>
            <person name="Dejardin A."/>
            <person name="Depamphilis C."/>
            <person name="Detter J."/>
            <person name="Dirks B."/>
            <person name="Dubchak I."/>
            <person name="Duplessis S."/>
            <person name="Ehlting J."/>
            <person name="Ellis B."/>
            <person name="Gendler K."/>
            <person name="Goodstein D."/>
            <person name="Gribskov M."/>
            <person name="Grimwood J."/>
            <person name="Groover A."/>
            <person name="Gunter L."/>
            <person name="Hamberger B."/>
            <person name="Heinze B."/>
            <person name="Helariutta Y."/>
            <person name="Henrissat B."/>
            <person name="Holligan D."/>
            <person name="Holt R."/>
            <person name="Huang W."/>
            <person name="Islam-Faridi N."/>
            <person name="Jones S."/>
            <person name="Jones-Rhoades M."/>
            <person name="Jorgensen R."/>
            <person name="Joshi C."/>
            <person name="Kangasjarvi J."/>
            <person name="Karlsson J."/>
            <person name="Kelleher C."/>
            <person name="Kirkpatrick R."/>
            <person name="Kirst M."/>
            <person name="Kohler A."/>
            <person name="Kalluri U."/>
            <person name="Larimer F."/>
            <person name="Leebens-Mack J."/>
            <person name="Leple J.C."/>
            <person name="Locascio P."/>
            <person name="Lou Y."/>
            <person name="Lucas S."/>
            <person name="Martin F."/>
            <person name="Montanini B."/>
            <person name="Napoli C."/>
            <person name="Nelson D.R."/>
            <person name="Nelson C."/>
            <person name="Nieminen K."/>
            <person name="Nilsson O."/>
            <person name="Pereda V."/>
            <person name="Peter G."/>
            <person name="Philippe R."/>
            <person name="Pilate G."/>
            <person name="Poliakov A."/>
            <person name="Razumovskaya J."/>
            <person name="Richardson P."/>
            <person name="Rinaldi C."/>
            <person name="Ritland K."/>
            <person name="Rouze P."/>
            <person name="Ryaboy D."/>
            <person name="Schmutz J."/>
            <person name="Schrader J."/>
            <person name="Segerman B."/>
            <person name="Shin H."/>
            <person name="Siddiqui A."/>
            <person name="Sterky F."/>
            <person name="Terry A."/>
            <person name="Tsai C.J."/>
            <person name="Uberbacher E."/>
            <person name="Unneberg P."/>
            <person name="Vahala J."/>
            <person name="Wall K."/>
            <person name="Wessler S."/>
            <person name="Yang G."/>
            <person name="Yin T."/>
            <person name="Douglas C."/>
            <person name="Marra M."/>
            <person name="Sandberg G."/>
            <person name="Van de Peer Y."/>
            <person name="Rokhsar D."/>
        </authorList>
    </citation>
    <scope>NUCLEOTIDE SEQUENCE [LARGE SCALE GENOMIC DNA]</scope>
    <source>
        <strain evidence="9">cv. Nisqually</strain>
        <strain evidence="8">Nisqually-1</strain>
    </source>
</reference>
<reference evidence="8" key="2">
    <citation type="submission" date="2017-07" db="EMBL/GenBank/DDBJ databases">
        <title>WGS assembly of Populus trichocarpa.</title>
        <authorList>
            <person name="Tuskan G."/>
            <person name="Difazio S."/>
            <person name="Jansson S."/>
            <person name="Bohlmann J."/>
            <person name="Grigoriev I."/>
            <person name="Hellsten U."/>
            <person name="Putnam N."/>
            <person name="Ralph S."/>
            <person name="Rombauts S."/>
            <person name="Salamov A."/>
            <person name="Schein J."/>
            <person name="Sterck L."/>
            <person name="Aerts A."/>
            <person name="Bhalerao R."/>
            <person name="Bhalerao R."/>
            <person name="Blaudez D."/>
            <person name="Boerjan W."/>
            <person name="Brun A."/>
            <person name="Brunner A."/>
            <person name="Busov V."/>
            <person name="Campbell M."/>
            <person name="Carlson J."/>
            <person name="Chalot M."/>
            <person name="Chapman J."/>
            <person name="Chen G."/>
            <person name="Cooper D."/>
            <person name="Coutinho P."/>
            <person name="Couturier J."/>
            <person name="Covert S."/>
            <person name="Cronk Q."/>
            <person name="Cunningham R."/>
            <person name="Davis J."/>
            <person name="Degroeve S."/>
            <person name="Dejardin A."/>
            <person name="Depamphilis C."/>
            <person name="Detter J."/>
            <person name="Dirks B."/>
            <person name="Dubchak I."/>
            <person name="Duplessis S."/>
            <person name="Ehlting J."/>
            <person name="Ellis B."/>
            <person name="Gendler K."/>
            <person name="Goodstein D."/>
            <person name="Gribskov M."/>
            <person name="Grimwood J."/>
            <person name="Groover A."/>
            <person name="Gunter L."/>
            <person name="Hamberger B."/>
            <person name="Heinze B."/>
            <person name="Helariutta Y."/>
            <person name="Henrissat B."/>
            <person name="Holligan D."/>
            <person name="Holt R."/>
            <person name="Huang W."/>
            <person name="Islam-Faridi N."/>
            <person name="Jones S."/>
            <person name="Jones-Rhoades M."/>
            <person name="Jorgensen R."/>
            <person name="Joshi C."/>
            <person name="Kangasjarvi J."/>
            <person name="Karlsson J."/>
            <person name="Kelleher C."/>
            <person name="Kirkpatrick R."/>
            <person name="Kirst M."/>
            <person name="Kohler A."/>
            <person name="Kalluri U."/>
            <person name="Larimer F."/>
            <person name="Leebens-Mack J."/>
            <person name="Leple J."/>
            <person name="Locascio P."/>
            <person name="Lou Y."/>
            <person name="Lucas S."/>
            <person name="Martin F."/>
            <person name="Montanini B."/>
            <person name="Napoli C."/>
            <person name="Nelson D."/>
            <person name="Nelson C."/>
            <person name="Nieminen K."/>
            <person name="Nilsson O."/>
            <person name="Pereda V."/>
            <person name="Peter G."/>
            <person name="Philippe R."/>
            <person name="Pilate G."/>
            <person name="Poliakov A."/>
            <person name="Razumovskaya J."/>
            <person name="Richardson P."/>
            <person name="Rinaldi C."/>
            <person name="Ritland K."/>
            <person name="Rouze P."/>
            <person name="Ryaboy D."/>
            <person name="Schmutz J."/>
            <person name="Schrader J."/>
            <person name="Segerman B."/>
            <person name="Shin H."/>
            <person name="Siddiqui A."/>
            <person name="Sterky F."/>
            <person name="Terry A."/>
            <person name="Tsai C."/>
            <person name="Uberbacher E."/>
            <person name="Unneberg P."/>
            <person name="Vahala J."/>
            <person name="Wall K."/>
            <person name="Wessler S."/>
            <person name="Yang G."/>
            <person name="Yin T."/>
            <person name="Douglas C."/>
            <person name="Marra M."/>
            <person name="Sandberg G."/>
            <person name="Van De Peer Y."/>
            <person name="Rokhsar D."/>
        </authorList>
    </citation>
    <scope>NUCLEOTIDE SEQUENCE</scope>
    <source>
        <strain evidence="8">Nisqually-1</strain>
    </source>
</reference>
<evidence type="ECO:0000313" key="9">
    <source>
        <dbReference type="Proteomes" id="UP000006729"/>
    </source>
</evidence>
<dbReference type="EMBL" id="CM009306">
    <property type="protein sequence ID" value="RQP02413.1"/>
    <property type="molecule type" value="Genomic_DNA"/>
</dbReference>
<keyword evidence="5 7" id="KW-1133">Transmembrane helix</keyword>
<dbReference type="STRING" id="3694.A0A3N7G6E6"/>
<keyword evidence="4 7" id="KW-0812">Transmembrane</keyword>
<dbReference type="InterPro" id="IPR045035">
    <property type="entry name" value="YSL-like"/>
</dbReference>
<protein>
    <submittedName>
        <fullName evidence="8">Uncharacterized protein</fullName>
    </submittedName>
</protein>
<dbReference type="Proteomes" id="UP000006729">
    <property type="component" value="Chromosome 17"/>
</dbReference>
<evidence type="ECO:0000256" key="2">
    <source>
        <dbReference type="ARBA" id="ARBA00010276"/>
    </source>
</evidence>
<dbReference type="AlphaFoldDB" id="A0A3N7G6E6"/>
<dbReference type="GO" id="GO:0035673">
    <property type="term" value="F:oligopeptide transmembrane transporter activity"/>
    <property type="evidence" value="ECO:0007669"/>
    <property type="project" value="InterPro"/>
</dbReference>
<dbReference type="InterPro" id="IPR004813">
    <property type="entry name" value="OPT"/>
</dbReference>
<sequence length="149" mass="16847">MSETVAKQSTEDSVAFKNPSLSWMIGFLFVVSFLGLFSVVPLRKIMIIDFKLTYPSGTATAHLINSFHTPAGAKLAKKQVKALGKFLSFSFLWGFFQWFYTAGDGCGFVEFPFFILASTKCLICMQILITNHALKYICRLLKKIKVYIY</sequence>
<evidence type="ECO:0000256" key="1">
    <source>
        <dbReference type="ARBA" id="ARBA00004141"/>
    </source>
</evidence>
<evidence type="ECO:0000256" key="5">
    <source>
        <dbReference type="ARBA" id="ARBA00022989"/>
    </source>
</evidence>
<evidence type="ECO:0000256" key="4">
    <source>
        <dbReference type="ARBA" id="ARBA00022692"/>
    </source>
</evidence>
<organism evidence="8 9">
    <name type="scientific">Populus trichocarpa</name>
    <name type="common">Western balsam poplar</name>
    <name type="synonym">Populus balsamifera subsp. trichocarpa</name>
    <dbReference type="NCBI Taxonomy" id="3694"/>
    <lineage>
        <taxon>Eukaryota</taxon>
        <taxon>Viridiplantae</taxon>
        <taxon>Streptophyta</taxon>
        <taxon>Embryophyta</taxon>
        <taxon>Tracheophyta</taxon>
        <taxon>Spermatophyta</taxon>
        <taxon>Magnoliopsida</taxon>
        <taxon>eudicotyledons</taxon>
        <taxon>Gunneridae</taxon>
        <taxon>Pentapetalae</taxon>
        <taxon>rosids</taxon>
        <taxon>fabids</taxon>
        <taxon>Malpighiales</taxon>
        <taxon>Salicaceae</taxon>
        <taxon>Saliceae</taxon>
        <taxon>Populus</taxon>
    </lineage>
</organism>
<feature type="transmembrane region" description="Helical" evidence="7">
    <location>
        <begin position="20"/>
        <end position="42"/>
    </location>
</feature>
<keyword evidence="3" id="KW-0813">Transport</keyword>
<gene>
    <name evidence="8" type="ORF">POPTR_017G151350</name>
</gene>
<feature type="transmembrane region" description="Helical" evidence="7">
    <location>
        <begin position="112"/>
        <end position="134"/>
    </location>
</feature>
<keyword evidence="9" id="KW-1185">Reference proteome</keyword>
<dbReference type="InParanoid" id="A0A3N7G6E6"/>
<accession>A0A3N7G6E6</accession>
<evidence type="ECO:0000256" key="6">
    <source>
        <dbReference type="ARBA" id="ARBA00023136"/>
    </source>
</evidence>
<feature type="transmembrane region" description="Helical" evidence="7">
    <location>
        <begin position="82"/>
        <end position="100"/>
    </location>
</feature>
<dbReference type="PANTHER" id="PTHR31645:SF93">
    <property type="entry name" value="TRANSPORTER, PUTATIVE-RELATED"/>
    <property type="match status" value="1"/>
</dbReference>
<proteinExistence type="inferred from homology"/>
<keyword evidence="6 7" id="KW-0472">Membrane</keyword>
<comment type="similarity">
    <text evidence="2">Belongs to the YSL (TC 2.A.67.2) family.</text>
</comment>
<dbReference type="Pfam" id="PF03169">
    <property type="entry name" value="OPT"/>
    <property type="match status" value="1"/>
</dbReference>
<evidence type="ECO:0000256" key="7">
    <source>
        <dbReference type="SAM" id="Phobius"/>
    </source>
</evidence>
<evidence type="ECO:0000256" key="3">
    <source>
        <dbReference type="ARBA" id="ARBA00022448"/>
    </source>
</evidence>
<name>A0A3N7G6E6_POPTR</name>
<evidence type="ECO:0000313" key="8">
    <source>
        <dbReference type="EMBL" id="RQP02413.1"/>
    </source>
</evidence>
<dbReference type="EMBL" id="CM009306">
    <property type="protein sequence ID" value="RQP02412.1"/>
    <property type="molecule type" value="Genomic_DNA"/>
</dbReference>
<dbReference type="GO" id="GO:0016020">
    <property type="term" value="C:membrane"/>
    <property type="evidence" value="ECO:0007669"/>
    <property type="project" value="UniProtKB-SubCell"/>
</dbReference>